<dbReference type="AlphaFoldDB" id="A0AAF5DPS8"/>
<feature type="transmembrane region" description="Helical" evidence="1">
    <location>
        <begin position="12"/>
        <end position="30"/>
    </location>
</feature>
<dbReference type="WBParaSite" id="TCONS_00015556.p1">
    <property type="protein sequence ID" value="TCONS_00015556.p1"/>
    <property type="gene ID" value="XLOC_010032"/>
</dbReference>
<keyword evidence="1" id="KW-1133">Transmembrane helix</keyword>
<protein>
    <submittedName>
        <fullName evidence="3">C6 domain-containing protein</fullName>
    </submittedName>
</protein>
<evidence type="ECO:0000313" key="2">
    <source>
        <dbReference type="Proteomes" id="UP000035681"/>
    </source>
</evidence>
<sequence>MNFRYLIKFNIILYIVLFISYTYGCLPIIPPVTTPPPPDCCDPLTLNLKRRVPPPAGSFSAGWDQCSLLNSYSNEPCPTRGMFTCRVAPYSNSVNANLQLIQNNLTVVEEETNKDISEIWVNFCLFTILLIVDGQNLNSGSSNKKINSRKSKFEIDFDLPNEVPVAHGIKMTKVSSNGKVYTNKNSNSQRTTFDPDQVLKELSDYEDSVQFKKNGGKFLTPRDRSSFKTFEVSGSNPGLRKSYGR</sequence>
<evidence type="ECO:0000313" key="3">
    <source>
        <dbReference type="WBParaSite" id="TCONS_00015556.p1"/>
    </source>
</evidence>
<keyword evidence="1" id="KW-0812">Transmembrane</keyword>
<organism evidence="2 3">
    <name type="scientific">Strongyloides stercoralis</name>
    <name type="common">Threadworm</name>
    <dbReference type="NCBI Taxonomy" id="6248"/>
    <lineage>
        <taxon>Eukaryota</taxon>
        <taxon>Metazoa</taxon>
        <taxon>Ecdysozoa</taxon>
        <taxon>Nematoda</taxon>
        <taxon>Chromadorea</taxon>
        <taxon>Rhabditida</taxon>
        <taxon>Tylenchina</taxon>
        <taxon>Panagrolaimomorpha</taxon>
        <taxon>Strongyloidoidea</taxon>
        <taxon>Strongyloididae</taxon>
        <taxon>Strongyloides</taxon>
    </lineage>
</organism>
<accession>A0AAF5DPS8</accession>
<evidence type="ECO:0000256" key="1">
    <source>
        <dbReference type="SAM" id="Phobius"/>
    </source>
</evidence>
<keyword evidence="1" id="KW-0472">Membrane</keyword>
<reference evidence="3" key="1">
    <citation type="submission" date="2024-02" db="UniProtKB">
        <authorList>
            <consortium name="WormBaseParasite"/>
        </authorList>
    </citation>
    <scope>IDENTIFICATION</scope>
</reference>
<name>A0AAF5DPS8_STRER</name>
<proteinExistence type="predicted"/>
<dbReference type="Proteomes" id="UP000035681">
    <property type="component" value="Unplaced"/>
</dbReference>
<keyword evidence="2" id="KW-1185">Reference proteome</keyword>